<feature type="compositionally biased region" description="Pro residues" evidence="1">
    <location>
        <begin position="1"/>
        <end position="12"/>
    </location>
</feature>
<accession>A0ABT4MQS7</accession>
<gene>
    <name evidence="3" type="ORF">O4213_05170</name>
</gene>
<dbReference type="EMBL" id="JAPWIE010000002">
    <property type="protein sequence ID" value="MCZ4549360.1"/>
    <property type="molecule type" value="Genomic_DNA"/>
</dbReference>
<feature type="region of interest" description="Disordered" evidence="1">
    <location>
        <begin position="1"/>
        <end position="25"/>
    </location>
</feature>
<sequence length="491" mass="52674">MNQPTPQRPTPNQPTVHQPTRRTRPHALRDQLTAALAEIARIDRPLARSTAQIRYALWAPPRVVVVGRVKAGKSTLVNALIGDRVADTAATECTKVVAVYQDGAPSRAEVVKVGGARHSVRLTDGRPTELNCPTDEVAYLDRFLPSRLLRSMVLIDTPGLATITTGNEQATRRALIDGYGQTRDASVGADAAIFLFDATPRADEVAFLHDLGFSAVNTIGALAKADTIGEGAFGDEDPIATARTQSEKIARSMSAALLTVQPVAGLLAQTAQTGQFTEADADALSALAGLSDMQLELWLEAETPSPGTHAGRDRLLDLLGEYGLRHARAVAPQGAHAVNAWLQQRSGVDELRDNIDVNLTRSVLITRAVSTCTQIEHLALTHPAGGRIRSILRKVRQTPQAHTMEEFKAMHSLTRTDPESPWVGELRQVLVGSGIAGRIGLPVGAERGAMAAELDNRLRRVHEAGLLGGSAAEEQAVAVLLHTYSMMRRAI</sequence>
<dbReference type="Gene3D" id="3.40.50.300">
    <property type="entry name" value="P-loop containing nucleotide triphosphate hydrolases"/>
    <property type="match status" value="1"/>
</dbReference>
<dbReference type="Proteomes" id="UP001067235">
    <property type="component" value="Unassembled WGS sequence"/>
</dbReference>
<reference evidence="3" key="1">
    <citation type="submission" date="2022-12" db="EMBL/GenBank/DDBJ databases">
        <authorList>
            <person name="Krivoruchko A.V."/>
            <person name="Elkin A."/>
        </authorList>
    </citation>
    <scope>NUCLEOTIDE SEQUENCE</scope>
    <source>
        <strain evidence="3">IEGM 1388</strain>
    </source>
</reference>
<keyword evidence="4" id="KW-1185">Reference proteome</keyword>
<protein>
    <submittedName>
        <fullName evidence="3">50S ribosome-binding GTPase</fullName>
    </submittedName>
</protein>
<evidence type="ECO:0000256" key="1">
    <source>
        <dbReference type="SAM" id="MobiDB-lite"/>
    </source>
</evidence>
<comment type="caution">
    <text evidence="3">The sequence shown here is derived from an EMBL/GenBank/DDBJ whole genome shotgun (WGS) entry which is preliminary data.</text>
</comment>
<feature type="domain" description="Dynamin N-terminal" evidence="2">
    <location>
        <begin position="63"/>
        <end position="175"/>
    </location>
</feature>
<dbReference type="PANTHER" id="PTHR42714">
    <property type="entry name" value="TRNA MODIFICATION GTPASE GTPBP3"/>
    <property type="match status" value="1"/>
</dbReference>
<evidence type="ECO:0000313" key="4">
    <source>
        <dbReference type="Proteomes" id="UP001067235"/>
    </source>
</evidence>
<dbReference type="PRINTS" id="PR00195">
    <property type="entry name" value="DYNAMIN"/>
</dbReference>
<dbReference type="InterPro" id="IPR027417">
    <property type="entry name" value="P-loop_NTPase"/>
</dbReference>
<organism evidence="3 4">
    <name type="scientific">Gordonia rubripertincta</name>
    <name type="common">Rhodococcus corallinus</name>
    <dbReference type="NCBI Taxonomy" id="36822"/>
    <lineage>
        <taxon>Bacteria</taxon>
        <taxon>Bacillati</taxon>
        <taxon>Actinomycetota</taxon>
        <taxon>Actinomycetes</taxon>
        <taxon>Mycobacteriales</taxon>
        <taxon>Gordoniaceae</taxon>
        <taxon>Gordonia</taxon>
    </lineage>
</organism>
<dbReference type="RefSeq" id="WP_301569900.1">
    <property type="nucleotide sequence ID" value="NZ_JAPWIE010000002.1"/>
</dbReference>
<evidence type="ECO:0000259" key="2">
    <source>
        <dbReference type="Pfam" id="PF00350"/>
    </source>
</evidence>
<proteinExistence type="predicted"/>
<dbReference type="SUPFAM" id="SSF52540">
    <property type="entry name" value="P-loop containing nucleoside triphosphate hydrolases"/>
    <property type="match status" value="1"/>
</dbReference>
<dbReference type="PANTHER" id="PTHR42714:SF7">
    <property type="entry name" value="G DOMAIN-CONTAINING PROTEIN"/>
    <property type="match status" value="1"/>
</dbReference>
<dbReference type="Pfam" id="PF00350">
    <property type="entry name" value="Dynamin_N"/>
    <property type="match status" value="1"/>
</dbReference>
<dbReference type="InterPro" id="IPR022812">
    <property type="entry name" value="Dynamin"/>
</dbReference>
<dbReference type="InterPro" id="IPR045063">
    <property type="entry name" value="Dynamin_N"/>
</dbReference>
<evidence type="ECO:0000313" key="3">
    <source>
        <dbReference type="EMBL" id="MCZ4549360.1"/>
    </source>
</evidence>
<name>A0ABT4MQS7_GORRU</name>